<organism evidence="2">
    <name type="scientific">Triticum aestivum</name>
    <name type="common">Wheat</name>
    <dbReference type="NCBI Taxonomy" id="4565"/>
    <lineage>
        <taxon>Eukaryota</taxon>
        <taxon>Viridiplantae</taxon>
        <taxon>Streptophyta</taxon>
        <taxon>Embryophyta</taxon>
        <taxon>Tracheophyta</taxon>
        <taxon>Spermatophyta</taxon>
        <taxon>Magnoliopsida</taxon>
        <taxon>Liliopsida</taxon>
        <taxon>Poales</taxon>
        <taxon>Poaceae</taxon>
        <taxon>BOP clade</taxon>
        <taxon>Pooideae</taxon>
        <taxon>Triticodae</taxon>
        <taxon>Triticeae</taxon>
        <taxon>Triticinae</taxon>
        <taxon>Triticum</taxon>
    </lineage>
</organism>
<keyword evidence="1" id="KW-0472">Membrane</keyword>
<dbReference type="GeneID" id="123134037"/>
<dbReference type="GO" id="GO:0005886">
    <property type="term" value="C:plasma membrane"/>
    <property type="evidence" value="ECO:0000318"/>
    <property type="project" value="GO_Central"/>
</dbReference>
<dbReference type="STRING" id="4565.A0A3B6PK45"/>
<proteinExistence type="predicted"/>
<dbReference type="PANTHER" id="PTHR11040">
    <property type="entry name" value="ZINC/IRON TRANSPORTER"/>
    <property type="match status" value="1"/>
</dbReference>
<feature type="transmembrane region" description="Helical" evidence="1">
    <location>
        <begin position="234"/>
        <end position="252"/>
    </location>
</feature>
<feature type="transmembrane region" description="Helical" evidence="1">
    <location>
        <begin position="69"/>
        <end position="86"/>
    </location>
</feature>
<dbReference type="Proteomes" id="UP000019116">
    <property type="component" value="Chromosome 6B"/>
</dbReference>
<feature type="transmembrane region" description="Helical" evidence="1">
    <location>
        <begin position="204"/>
        <end position="222"/>
    </location>
</feature>
<reference evidence="2" key="2">
    <citation type="submission" date="2018-10" db="UniProtKB">
        <authorList>
            <consortium name="EnsemblPlants"/>
        </authorList>
    </citation>
    <scope>IDENTIFICATION</scope>
</reference>
<evidence type="ECO:0000313" key="3">
    <source>
        <dbReference type="Proteomes" id="UP000019116"/>
    </source>
</evidence>
<dbReference type="GO" id="GO:0005385">
    <property type="term" value="F:zinc ion transmembrane transporter activity"/>
    <property type="evidence" value="ECO:0000318"/>
    <property type="project" value="GO_Central"/>
</dbReference>
<evidence type="ECO:0000313" key="2">
    <source>
        <dbReference type="EnsemblPlants" id="TraesCS6B02G201400.1"/>
    </source>
</evidence>
<keyword evidence="1" id="KW-1133">Transmembrane helix</keyword>
<dbReference type="EnsemblPlants" id="TraesCS6B02G201400.1">
    <property type="protein sequence ID" value="TraesCS6B02G201400.1"/>
    <property type="gene ID" value="TraesCS6B02G201400"/>
</dbReference>
<dbReference type="Gramene" id="TraesCS6B03G0519000.1">
    <property type="protein sequence ID" value="TraesCS6B03G0519000.1.CDS"/>
    <property type="gene ID" value="TraesCS6B03G0519000"/>
</dbReference>
<dbReference type="AlphaFoldDB" id="A0A3B6PK45"/>
<dbReference type="PANTHER" id="PTHR11040:SF26">
    <property type="entry name" value="ZINC TRANSPORTER 6, CHLOROPLASTIC"/>
    <property type="match status" value="1"/>
</dbReference>
<keyword evidence="3" id="KW-1185">Reference proteome</keyword>
<dbReference type="Gramene" id="TraesCS6B02G201400.1">
    <property type="protein sequence ID" value="TraesCS6B02G201400.1"/>
    <property type="gene ID" value="TraesCS6B02G201400"/>
</dbReference>
<gene>
    <name evidence="2" type="primary">LOC123134037</name>
</gene>
<keyword evidence="1" id="KW-0812">Transmembrane</keyword>
<evidence type="ECO:0000256" key="1">
    <source>
        <dbReference type="SAM" id="Phobius"/>
    </source>
</evidence>
<name>A0A3B6PK45_WHEAT</name>
<accession>A0A3B6PK45</accession>
<sequence length="276" mass="29842">MLLHVLSCVVIATSGTIGYYSVSGWRRADFSESSFLSVSRGIIAGVLLSTGLTNLLPRGIKDLEPWAELPIGGMAVLLGCGLVMALPQRYFLRVSVTDEAQNGLDGPAAVLRRLEDIHAIRAKVEKLIPVIGAHSVLFGFCIGVSTDPYAVWPLTITLSLFNLYEGMFLGNDMIQIAQQDRPIIGGLPELIQIKFRLGSVSTIYLFYALTMPLSVALVSSIHNDLSPRNNMLQGVLTCVTSGMLTYLGLVGANVERNWQTIVSAFIAAGLMTVLAW</sequence>
<protein>
    <submittedName>
        <fullName evidence="2">Uncharacterized protein</fullName>
    </submittedName>
</protein>
<feature type="transmembrane region" description="Helical" evidence="1">
    <location>
        <begin position="34"/>
        <end position="57"/>
    </location>
</feature>
<dbReference type="KEGG" id="taes:123134037"/>
<feature type="transmembrane region" description="Helical" evidence="1">
    <location>
        <begin position="258"/>
        <end position="275"/>
    </location>
</feature>
<dbReference type="Gramene" id="TraesNOR6B03G03540030.1">
    <property type="protein sequence ID" value="TraesNOR6B03G03540030.1"/>
    <property type="gene ID" value="TraesNOR6B03G03540030"/>
</dbReference>
<dbReference type="GO" id="GO:0071577">
    <property type="term" value="P:zinc ion transmembrane transport"/>
    <property type="evidence" value="ECO:0000318"/>
    <property type="project" value="GO_Central"/>
</dbReference>
<dbReference type="RefSeq" id="XP_044409329.1">
    <property type="nucleotide sequence ID" value="XM_044553394.1"/>
</dbReference>
<reference evidence="2" key="1">
    <citation type="submission" date="2018-08" db="EMBL/GenBank/DDBJ databases">
        <authorList>
            <person name="Rossello M."/>
        </authorList>
    </citation>
    <scope>NUCLEOTIDE SEQUENCE [LARGE SCALE GENOMIC DNA]</scope>
    <source>
        <strain evidence="2">cv. Chinese Spring</strain>
    </source>
</reference>